<accession>A0A852V8Y3</accession>
<feature type="binding site" description="distal binding residue" evidence="5">
    <location>
        <position position="177"/>
    </location>
    <ligand>
        <name>heme</name>
        <dbReference type="ChEBI" id="CHEBI:30413"/>
    </ligand>
    <ligandPart>
        <name>Fe</name>
        <dbReference type="ChEBI" id="CHEBI:18248"/>
    </ligandPart>
</feature>
<proteinExistence type="predicted"/>
<dbReference type="Gene3D" id="1.10.490.10">
    <property type="entry name" value="Globins"/>
    <property type="match status" value="1"/>
</dbReference>
<reference evidence="7 8" key="1">
    <citation type="submission" date="2020-07" db="EMBL/GenBank/DDBJ databases">
        <title>Sequencing the genomes of 1000 actinobacteria strains.</title>
        <authorList>
            <person name="Klenk H.-P."/>
        </authorList>
    </citation>
    <scope>NUCLEOTIDE SEQUENCE [LARGE SCALE GENOMIC DNA]</scope>
    <source>
        <strain evidence="7 8">DSM 45763</strain>
    </source>
</reference>
<evidence type="ECO:0000256" key="3">
    <source>
        <dbReference type="ARBA" id="ARBA00022723"/>
    </source>
</evidence>
<dbReference type="RefSeq" id="WP_246424494.1">
    <property type="nucleotide sequence ID" value="NZ_JACCCO010000002.1"/>
</dbReference>
<name>A0A852V8Y3_9ACTN</name>
<dbReference type="Gene3D" id="3.30.70.100">
    <property type="match status" value="1"/>
</dbReference>
<dbReference type="GO" id="GO:0019825">
    <property type="term" value="F:oxygen binding"/>
    <property type="evidence" value="ECO:0007669"/>
    <property type="project" value="InterPro"/>
</dbReference>
<dbReference type="AlphaFoldDB" id="A0A852V8Y3"/>
<feature type="domain" description="ABM" evidence="6">
    <location>
        <begin position="7"/>
        <end position="97"/>
    </location>
</feature>
<dbReference type="GO" id="GO:0046872">
    <property type="term" value="F:metal ion binding"/>
    <property type="evidence" value="ECO:0007669"/>
    <property type="project" value="UniProtKB-KW"/>
</dbReference>
<keyword evidence="7" id="KW-0503">Monooxygenase</keyword>
<protein>
    <submittedName>
        <fullName evidence="7">Truncated hemoglobin YjbI/quinol monooxygenase YgiN</fullName>
    </submittedName>
</protein>
<keyword evidence="4 5" id="KW-0408">Iron</keyword>
<dbReference type="InterPro" id="IPR012292">
    <property type="entry name" value="Globin/Proto"/>
</dbReference>
<evidence type="ECO:0000256" key="1">
    <source>
        <dbReference type="ARBA" id="ARBA00022448"/>
    </source>
</evidence>
<keyword evidence="7" id="KW-0560">Oxidoreductase</keyword>
<evidence type="ECO:0000256" key="4">
    <source>
        <dbReference type="ARBA" id="ARBA00023004"/>
    </source>
</evidence>
<dbReference type="InterPro" id="IPR011008">
    <property type="entry name" value="Dimeric_a/b-barrel"/>
</dbReference>
<evidence type="ECO:0000256" key="5">
    <source>
        <dbReference type="PIRSR" id="PIRSR601486-1"/>
    </source>
</evidence>
<evidence type="ECO:0000313" key="8">
    <source>
        <dbReference type="Proteomes" id="UP000576393"/>
    </source>
</evidence>
<evidence type="ECO:0000256" key="2">
    <source>
        <dbReference type="ARBA" id="ARBA00022617"/>
    </source>
</evidence>
<dbReference type="SUPFAM" id="SSF54909">
    <property type="entry name" value="Dimeric alpha+beta barrel"/>
    <property type="match status" value="1"/>
</dbReference>
<dbReference type="CDD" id="cd14775">
    <property type="entry name" value="TrHb2_O-like"/>
    <property type="match status" value="1"/>
</dbReference>
<gene>
    <name evidence="7" type="ORF">HDA43_004766</name>
</gene>
<dbReference type="Pfam" id="PF01152">
    <property type="entry name" value="Bac_globin"/>
    <property type="match status" value="1"/>
</dbReference>
<sequence length="260" mass="29176">MKGRPLIVEYIRYRVPEERSADFEAAYRRAAASLGSAPECVDYELTRCAEEAGRYILRITWTSAEDHLEGFRNGPNFAAFFTEIRPYVSDIEEMRHYEPTGVHGQGASVPTLYDWAGGAEAFERLTEVFYGHVLKDELIGPLFAGMDPRHPTYVAIWLGEVFGGPDRYTRERGGYAHMLSQHIGKGITERQRRRWVNLLLDAADEVGLPGDPEFRAAFLGYIEWGTRLAFANSQPGATPVAKAPVPHWGWGVAPPYTPRG</sequence>
<keyword evidence="1" id="KW-0813">Transport</keyword>
<dbReference type="InterPro" id="IPR001486">
    <property type="entry name" value="Hemoglobin_trunc"/>
</dbReference>
<dbReference type="InterPro" id="IPR007138">
    <property type="entry name" value="ABM_dom"/>
</dbReference>
<keyword evidence="2 5" id="KW-0349">Heme</keyword>
<dbReference type="Pfam" id="PF03992">
    <property type="entry name" value="ABM"/>
    <property type="match status" value="1"/>
</dbReference>
<dbReference type="GO" id="GO:0004497">
    <property type="term" value="F:monooxygenase activity"/>
    <property type="evidence" value="ECO:0007669"/>
    <property type="project" value="UniProtKB-KW"/>
</dbReference>
<dbReference type="EMBL" id="JACCCO010000002">
    <property type="protein sequence ID" value="NYF42565.1"/>
    <property type="molecule type" value="Genomic_DNA"/>
</dbReference>
<keyword evidence="8" id="KW-1185">Reference proteome</keyword>
<comment type="caution">
    <text evidence="7">The sequence shown here is derived from an EMBL/GenBank/DDBJ whole genome shotgun (WGS) entry which is preliminary data.</text>
</comment>
<keyword evidence="3 5" id="KW-0479">Metal-binding</keyword>
<organism evidence="7 8">
    <name type="scientific">Streptosporangium sandarakinum</name>
    <dbReference type="NCBI Taxonomy" id="1260955"/>
    <lineage>
        <taxon>Bacteria</taxon>
        <taxon>Bacillati</taxon>
        <taxon>Actinomycetota</taxon>
        <taxon>Actinomycetes</taxon>
        <taxon>Streptosporangiales</taxon>
        <taxon>Streptosporangiaceae</taxon>
        <taxon>Streptosporangium</taxon>
    </lineage>
</organism>
<evidence type="ECO:0000259" key="6">
    <source>
        <dbReference type="PROSITE" id="PS51725"/>
    </source>
</evidence>
<dbReference type="GO" id="GO:0020037">
    <property type="term" value="F:heme binding"/>
    <property type="evidence" value="ECO:0007669"/>
    <property type="project" value="InterPro"/>
</dbReference>
<dbReference type="Proteomes" id="UP000576393">
    <property type="component" value="Unassembled WGS sequence"/>
</dbReference>
<dbReference type="PROSITE" id="PS51725">
    <property type="entry name" value="ABM"/>
    <property type="match status" value="1"/>
</dbReference>
<dbReference type="InterPro" id="IPR009050">
    <property type="entry name" value="Globin-like_sf"/>
</dbReference>
<evidence type="ECO:0000313" key="7">
    <source>
        <dbReference type="EMBL" id="NYF42565.1"/>
    </source>
</evidence>
<dbReference type="SUPFAM" id="SSF46458">
    <property type="entry name" value="Globin-like"/>
    <property type="match status" value="1"/>
</dbReference>